<name>A0A6J7CS74_9ZZZZ</name>
<accession>A0A6J7CS74</accession>
<proteinExistence type="predicted"/>
<organism evidence="2">
    <name type="scientific">freshwater metagenome</name>
    <dbReference type="NCBI Taxonomy" id="449393"/>
    <lineage>
        <taxon>unclassified sequences</taxon>
        <taxon>metagenomes</taxon>
        <taxon>ecological metagenomes</taxon>
    </lineage>
</organism>
<sequence>MKADALTPRDLFDGKVQYEIPSFQRPYVWNEEDQWAPLWSDVRRVALRLLASDADGDALDGVSGHFLGAVVLKEISAHAGDVTRHAVIDGQQRMTTLQILLDAAHSVVT</sequence>
<dbReference type="Pfam" id="PF03235">
    <property type="entry name" value="GmrSD_N"/>
    <property type="match status" value="1"/>
</dbReference>
<reference evidence="2" key="1">
    <citation type="submission" date="2020-05" db="EMBL/GenBank/DDBJ databases">
        <authorList>
            <person name="Chiriac C."/>
            <person name="Salcher M."/>
            <person name="Ghai R."/>
            <person name="Kavagutti S V."/>
        </authorList>
    </citation>
    <scope>NUCLEOTIDE SEQUENCE</scope>
</reference>
<dbReference type="PANTHER" id="PTHR35149:SF2">
    <property type="entry name" value="DUF262 DOMAIN-CONTAINING PROTEIN"/>
    <property type="match status" value="1"/>
</dbReference>
<gene>
    <name evidence="2" type="ORF">UFOPK3423_00157</name>
</gene>
<dbReference type="EMBL" id="CAFBLQ010000009">
    <property type="protein sequence ID" value="CAB4859664.1"/>
    <property type="molecule type" value="Genomic_DNA"/>
</dbReference>
<evidence type="ECO:0000313" key="2">
    <source>
        <dbReference type="EMBL" id="CAB4859664.1"/>
    </source>
</evidence>
<feature type="domain" description="GmrSD restriction endonucleases N-terminal" evidence="1">
    <location>
        <begin position="10"/>
        <end position="103"/>
    </location>
</feature>
<dbReference type="AlphaFoldDB" id="A0A6J7CS74"/>
<dbReference type="PANTHER" id="PTHR35149">
    <property type="entry name" value="SLL5132 PROTEIN"/>
    <property type="match status" value="1"/>
</dbReference>
<evidence type="ECO:0000259" key="1">
    <source>
        <dbReference type="Pfam" id="PF03235"/>
    </source>
</evidence>
<protein>
    <submittedName>
        <fullName evidence="2">Unannotated protein</fullName>
    </submittedName>
</protein>
<dbReference type="InterPro" id="IPR004919">
    <property type="entry name" value="GmrSD_N"/>
</dbReference>